<dbReference type="GO" id="GO:0051959">
    <property type="term" value="F:dynein light intermediate chain binding"/>
    <property type="evidence" value="ECO:0007669"/>
    <property type="project" value="InterPro"/>
</dbReference>
<dbReference type="InterPro" id="IPR026983">
    <property type="entry name" value="DHC"/>
</dbReference>
<dbReference type="Pfam" id="PF18198">
    <property type="entry name" value="AAA_lid_11"/>
    <property type="match status" value="1"/>
</dbReference>
<name>A0A0V0R724_PSEPJ</name>
<accession>A0A0V0R724</accession>
<gene>
    <name evidence="2" type="ORF">PPERSA_08563</name>
</gene>
<dbReference type="InParanoid" id="A0A0V0R724"/>
<dbReference type="InterPro" id="IPR042219">
    <property type="entry name" value="AAA_lid_11_sf"/>
</dbReference>
<evidence type="ECO:0000313" key="2">
    <source>
        <dbReference type="EMBL" id="KRX10160.1"/>
    </source>
</evidence>
<dbReference type="GO" id="GO:0030286">
    <property type="term" value="C:dynein complex"/>
    <property type="evidence" value="ECO:0007669"/>
    <property type="project" value="InterPro"/>
</dbReference>
<protein>
    <recommendedName>
        <fullName evidence="1">Dynein heavy chain AAA lid domain-containing protein</fullName>
    </recommendedName>
</protein>
<organism evidence="2 3">
    <name type="scientific">Pseudocohnilembus persalinus</name>
    <name type="common">Ciliate</name>
    <dbReference type="NCBI Taxonomy" id="266149"/>
    <lineage>
        <taxon>Eukaryota</taxon>
        <taxon>Sar</taxon>
        <taxon>Alveolata</taxon>
        <taxon>Ciliophora</taxon>
        <taxon>Intramacronucleata</taxon>
        <taxon>Oligohymenophorea</taxon>
        <taxon>Scuticociliatia</taxon>
        <taxon>Philasterida</taxon>
        <taxon>Pseudocohnilembidae</taxon>
        <taxon>Pseudocohnilembus</taxon>
    </lineage>
</organism>
<dbReference type="Proteomes" id="UP000054937">
    <property type="component" value="Unassembled WGS sequence"/>
</dbReference>
<dbReference type="Gene3D" id="1.10.8.720">
    <property type="entry name" value="Region D6 of dynein motor"/>
    <property type="match status" value="1"/>
</dbReference>
<dbReference type="InterPro" id="IPR041658">
    <property type="entry name" value="AAA_lid_11"/>
</dbReference>
<reference evidence="2 3" key="1">
    <citation type="journal article" date="2015" name="Sci. Rep.">
        <title>Genome of the facultative scuticociliatosis pathogen Pseudocohnilembus persalinus provides insight into its virulence through horizontal gene transfer.</title>
        <authorList>
            <person name="Xiong J."/>
            <person name="Wang G."/>
            <person name="Cheng J."/>
            <person name="Tian M."/>
            <person name="Pan X."/>
            <person name="Warren A."/>
            <person name="Jiang C."/>
            <person name="Yuan D."/>
            <person name="Miao W."/>
        </authorList>
    </citation>
    <scope>NUCLEOTIDE SEQUENCE [LARGE SCALE GENOMIC DNA]</scope>
    <source>
        <strain evidence="2">36N120E</strain>
    </source>
</reference>
<dbReference type="GO" id="GO:0045505">
    <property type="term" value="F:dynein intermediate chain binding"/>
    <property type="evidence" value="ECO:0007669"/>
    <property type="project" value="InterPro"/>
</dbReference>
<comment type="caution">
    <text evidence="2">The sequence shown here is derived from an EMBL/GenBank/DDBJ whole genome shotgun (WGS) entry which is preliminary data.</text>
</comment>
<dbReference type="AlphaFoldDB" id="A0A0V0R724"/>
<dbReference type="EMBL" id="LDAU01000040">
    <property type="protein sequence ID" value="KRX10160.1"/>
    <property type="molecule type" value="Genomic_DNA"/>
</dbReference>
<keyword evidence="3" id="KW-1185">Reference proteome</keyword>
<evidence type="ECO:0000259" key="1">
    <source>
        <dbReference type="Pfam" id="PF18198"/>
    </source>
</evidence>
<evidence type="ECO:0000313" key="3">
    <source>
        <dbReference type="Proteomes" id="UP000054937"/>
    </source>
</evidence>
<sequence length="113" mass="13382">MFINLQIRIGCILTCIKMKECCYGGIITENQDLKLIENMLKNSLNSNLFRHTFQIDPLNVYKVPQYSKDKFWNYHIECFNKYPVYDPPLIFGLHQNAEIKVSIEDNTRFLSQN</sequence>
<feature type="domain" description="Dynein heavy chain AAA lid" evidence="1">
    <location>
        <begin position="18"/>
        <end position="97"/>
    </location>
</feature>
<proteinExistence type="predicted"/>
<dbReference type="PANTHER" id="PTHR22878">
    <property type="entry name" value="DYNEIN HEAVY CHAIN 6, AXONEMAL-LIKE-RELATED"/>
    <property type="match status" value="1"/>
</dbReference>
<dbReference type="GO" id="GO:0007018">
    <property type="term" value="P:microtubule-based movement"/>
    <property type="evidence" value="ECO:0007669"/>
    <property type="project" value="InterPro"/>
</dbReference>